<dbReference type="PROSITE" id="PS01276">
    <property type="entry name" value="PEPTIDASE_U32"/>
    <property type="match status" value="1"/>
</dbReference>
<keyword evidence="6" id="KW-1185">Reference proteome</keyword>
<dbReference type="Pfam" id="PF01136">
    <property type="entry name" value="Peptidase_U32"/>
    <property type="match status" value="1"/>
</dbReference>
<dbReference type="PANTHER" id="PTHR30217">
    <property type="entry name" value="PEPTIDASE U32 FAMILY"/>
    <property type="match status" value="1"/>
</dbReference>
<dbReference type="AlphaFoldDB" id="A0AAE3DZG3"/>
<dbReference type="InterPro" id="IPR032525">
    <property type="entry name" value="Peptidase_U32_C"/>
</dbReference>
<evidence type="ECO:0000259" key="4">
    <source>
        <dbReference type="Pfam" id="PF16325"/>
    </source>
</evidence>
<dbReference type="Proteomes" id="UP001198242">
    <property type="component" value="Unassembled WGS sequence"/>
</dbReference>
<dbReference type="InterPro" id="IPR051454">
    <property type="entry name" value="RNA/ubiquinone_mod_enzymes"/>
</dbReference>
<name>A0AAE3DZG3_9FIRM</name>
<dbReference type="Pfam" id="PF16325">
    <property type="entry name" value="Peptidase_U32_C"/>
    <property type="match status" value="1"/>
</dbReference>
<dbReference type="GO" id="GO:0008233">
    <property type="term" value="F:peptidase activity"/>
    <property type="evidence" value="ECO:0007669"/>
    <property type="project" value="UniProtKB-KW"/>
</dbReference>
<keyword evidence="2" id="KW-0378">Hydrolase</keyword>
<keyword evidence="1" id="KW-0645">Protease</keyword>
<reference evidence="5 6" key="1">
    <citation type="submission" date="2021-10" db="EMBL/GenBank/DDBJ databases">
        <title>Anaerobic single-cell dispensing facilitates the cultivation of human gut bacteria.</title>
        <authorList>
            <person name="Afrizal A."/>
        </authorList>
    </citation>
    <scope>NUCLEOTIDE SEQUENCE [LARGE SCALE GENOMIC DNA]</scope>
    <source>
        <strain evidence="5 6">CLA-AA-H232</strain>
    </source>
</reference>
<organism evidence="5 6">
    <name type="scientific">Hominilimicola fabiformis</name>
    <dbReference type="NCBI Taxonomy" id="2885356"/>
    <lineage>
        <taxon>Bacteria</taxon>
        <taxon>Bacillati</taxon>
        <taxon>Bacillota</taxon>
        <taxon>Clostridia</taxon>
        <taxon>Eubacteriales</taxon>
        <taxon>Oscillospiraceae</taxon>
        <taxon>Hominilimicola</taxon>
    </lineage>
</organism>
<accession>A0AAE3DZG3</accession>
<proteinExistence type="inferred from homology"/>
<evidence type="ECO:0000313" key="6">
    <source>
        <dbReference type="Proteomes" id="UP001198242"/>
    </source>
</evidence>
<feature type="domain" description="Peptidase family U32 C-terminal" evidence="4">
    <location>
        <begin position="322"/>
        <end position="404"/>
    </location>
</feature>
<comment type="similarity">
    <text evidence="3">Belongs to the peptidase U32 family.</text>
</comment>
<dbReference type="PANTHER" id="PTHR30217:SF6">
    <property type="entry name" value="TRNA HYDROXYLATION PROTEIN P"/>
    <property type="match status" value="1"/>
</dbReference>
<evidence type="ECO:0000256" key="1">
    <source>
        <dbReference type="ARBA" id="ARBA00022670"/>
    </source>
</evidence>
<protein>
    <submittedName>
        <fullName evidence="5">U32 family peptidase</fullName>
    </submittedName>
</protein>
<dbReference type="SUPFAM" id="SSF51412">
    <property type="entry name" value="Inosine monophosphate dehydrogenase (IMPDH)"/>
    <property type="match status" value="1"/>
</dbReference>
<evidence type="ECO:0000256" key="2">
    <source>
        <dbReference type="ARBA" id="ARBA00022801"/>
    </source>
</evidence>
<dbReference type="EMBL" id="JAJEQM010000011">
    <property type="protein sequence ID" value="MCC2210838.1"/>
    <property type="molecule type" value="Genomic_DNA"/>
</dbReference>
<evidence type="ECO:0000256" key="3">
    <source>
        <dbReference type="ARBA" id="ARBA00038374"/>
    </source>
</evidence>
<dbReference type="InterPro" id="IPR001539">
    <property type="entry name" value="Peptidase_U32"/>
</dbReference>
<dbReference type="Gene3D" id="2.40.30.10">
    <property type="entry name" value="Translation factors"/>
    <property type="match status" value="1"/>
</dbReference>
<gene>
    <name evidence="5" type="ORF">LKE05_08565</name>
</gene>
<dbReference type="GO" id="GO:0006508">
    <property type="term" value="P:proteolysis"/>
    <property type="evidence" value="ECO:0007669"/>
    <property type="project" value="UniProtKB-KW"/>
</dbReference>
<dbReference type="RefSeq" id="WP_147514707.1">
    <property type="nucleotide sequence ID" value="NZ_JAJEQM010000011.1"/>
</dbReference>
<sequence length="407" mass="46546">MKKPELLAPGGSLEKLKTAIDYGADAVYIGGEMFSLRVAAENFSKEDMQEGIKYAHDRGKKVYLTANILPHNDDIEEFEEFVKDIKNYGFDAVLVADLGLFDMMQELAPEIPIHVSTQANNINYRSAIKWYKMGATRVVLAREMSFKEIAEFQKKIPEDLELEAFIHGAMCISYSGRCLLSNYMTGRDSNMGACAHPCRWNYKLVEETRPGEYMDVFENERGTFIFNSKDLCTIRHIPELVQSGIASLKIEGRVKTSYYVATVVGAYRREIDRYCADPENYVFNEAEYEELCKVSHRPYTTGFYFGKPDENSQVYTSSSYIRDYDLIGIVKDYDEKTGIATITQRNRFFKGDEIEIIQPMKPFFVQTVESMCDENGNEIEVANHAEQIVKFKTAQPVCEGAMLRKKK</sequence>
<comment type="caution">
    <text evidence="5">The sequence shown here is derived from an EMBL/GenBank/DDBJ whole genome shotgun (WGS) entry which is preliminary data.</text>
</comment>
<evidence type="ECO:0000313" key="5">
    <source>
        <dbReference type="EMBL" id="MCC2210838.1"/>
    </source>
</evidence>